<evidence type="ECO:0000313" key="2">
    <source>
        <dbReference type="Proteomes" id="UP001221898"/>
    </source>
</evidence>
<sequence length="94" mass="10899">MKLIDFSKWLQYDRVKNLRGSEYFPNPLYMIYYIIMPVINDLSVSPSDQMGNKGAYICLRGSDLKPEFHQFTAVPHPNVKPMAYANSLMQMGMM</sequence>
<dbReference type="InterPro" id="IPR029052">
    <property type="entry name" value="Metallo-depent_PP-like"/>
</dbReference>
<gene>
    <name evidence="1" type="ORF">AAFF_G00310300</name>
</gene>
<reference evidence="1" key="1">
    <citation type="journal article" date="2023" name="Science">
        <title>Genome structures resolve the early diversification of teleost fishes.</title>
        <authorList>
            <person name="Parey E."/>
            <person name="Louis A."/>
            <person name="Montfort J."/>
            <person name="Bouchez O."/>
            <person name="Roques C."/>
            <person name="Iampietro C."/>
            <person name="Lluch J."/>
            <person name="Castinel A."/>
            <person name="Donnadieu C."/>
            <person name="Desvignes T."/>
            <person name="Floi Bucao C."/>
            <person name="Jouanno E."/>
            <person name="Wen M."/>
            <person name="Mejri S."/>
            <person name="Dirks R."/>
            <person name="Jansen H."/>
            <person name="Henkel C."/>
            <person name="Chen W.J."/>
            <person name="Zahm M."/>
            <person name="Cabau C."/>
            <person name="Klopp C."/>
            <person name="Thompson A.W."/>
            <person name="Robinson-Rechavi M."/>
            <person name="Braasch I."/>
            <person name="Lecointre G."/>
            <person name="Bobe J."/>
            <person name="Postlethwait J.H."/>
            <person name="Berthelot C."/>
            <person name="Roest Crollius H."/>
            <person name="Guiguen Y."/>
        </authorList>
    </citation>
    <scope>NUCLEOTIDE SEQUENCE</scope>
    <source>
        <strain evidence="1">NC1722</strain>
    </source>
</reference>
<accession>A0AAD7R808</accession>
<comment type="caution">
    <text evidence="1">The sequence shown here is derived from an EMBL/GenBank/DDBJ whole genome shotgun (WGS) entry which is preliminary data.</text>
</comment>
<dbReference type="AlphaFoldDB" id="A0AAD7R808"/>
<dbReference type="SUPFAM" id="SSF56300">
    <property type="entry name" value="Metallo-dependent phosphatases"/>
    <property type="match status" value="1"/>
</dbReference>
<dbReference type="EMBL" id="JAINUG010000450">
    <property type="protein sequence ID" value="KAJ8371458.1"/>
    <property type="molecule type" value="Genomic_DNA"/>
</dbReference>
<evidence type="ECO:0000313" key="1">
    <source>
        <dbReference type="EMBL" id="KAJ8371458.1"/>
    </source>
</evidence>
<name>A0AAD7R808_9TELE</name>
<proteinExistence type="predicted"/>
<dbReference type="Gene3D" id="3.60.21.10">
    <property type="match status" value="1"/>
</dbReference>
<dbReference type="Proteomes" id="UP001221898">
    <property type="component" value="Unassembled WGS sequence"/>
</dbReference>
<protein>
    <submittedName>
        <fullName evidence="1">Uncharacterized protein</fullName>
    </submittedName>
</protein>
<organism evidence="1 2">
    <name type="scientific">Aldrovandia affinis</name>
    <dbReference type="NCBI Taxonomy" id="143900"/>
    <lineage>
        <taxon>Eukaryota</taxon>
        <taxon>Metazoa</taxon>
        <taxon>Chordata</taxon>
        <taxon>Craniata</taxon>
        <taxon>Vertebrata</taxon>
        <taxon>Euteleostomi</taxon>
        <taxon>Actinopterygii</taxon>
        <taxon>Neopterygii</taxon>
        <taxon>Teleostei</taxon>
        <taxon>Notacanthiformes</taxon>
        <taxon>Halosauridae</taxon>
        <taxon>Aldrovandia</taxon>
    </lineage>
</organism>
<keyword evidence="2" id="KW-1185">Reference proteome</keyword>